<dbReference type="PANTHER" id="PTHR33223">
    <property type="entry name" value="CCHC-TYPE DOMAIN-CONTAINING PROTEIN"/>
    <property type="match status" value="1"/>
</dbReference>
<protein>
    <submittedName>
        <fullName evidence="2">Uncharacterized protein LOC104220748</fullName>
    </submittedName>
</protein>
<dbReference type="PANTHER" id="PTHR33223:SF8">
    <property type="entry name" value="OS04G0172440 PROTEIN"/>
    <property type="match status" value="1"/>
</dbReference>
<dbReference type="AlphaFoldDB" id="A0A1U7VQ01"/>
<name>A0A1U7VQ01_NICSY</name>
<reference evidence="2" key="2">
    <citation type="submission" date="2025-08" db="UniProtKB">
        <authorList>
            <consortium name="RefSeq"/>
        </authorList>
    </citation>
    <scope>IDENTIFICATION</scope>
    <source>
        <tissue evidence="2">Leaf</tissue>
    </source>
</reference>
<dbReference type="Proteomes" id="UP000189701">
    <property type="component" value="Unplaced"/>
</dbReference>
<evidence type="ECO:0000313" key="2">
    <source>
        <dbReference type="RefSeq" id="XP_009769982.1"/>
    </source>
</evidence>
<sequence length="140" mass="16330">MPKFEKYDGHGNPVAHLKRYCNQLRGAGGKEELLMAYFGESLFEIASEWYKDQEITHWNVNSLSNLKKKTAESFRKYVVKWHEQTARVKPLMEEIEMVMVFLQAQEVDYFQNMMSVVGKPFAEAIKIGEMVENCLKQVES</sequence>
<dbReference type="RefSeq" id="XP_009769982.1">
    <property type="nucleotide sequence ID" value="XM_009771680.1"/>
</dbReference>
<dbReference type="eggNOG" id="ENOG502SCVS">
    <property type="taxonomic scope" value="Eukaryota"/>
</dbReference>
<accession>A0A1U7VQ01</accession>
<reference evidence="1" key="1">
    <citation type="journal article" date="2013" name="Genome Biol.">
        <title>Reference genomes and transcriptomes of Nicotiana sylvestris and Nicotiana tomentosiformis.</title>
        <authorList>
            <person name="Sierro N."/>
            <person name="Battey J.N."/>
            <person name="Ouadi S."/>
            <person name="Bovet L."/>
            <person name="Goepfert S."/>
            <person name="Bakaher N."/>
            <person name="Peitsch M.C."/>
            <person name="Ivanov N.V."/>
        </authorList>
    </citation>
    <scope>NUCLEOTIDE SEQUENCE [LARGE SCALE GENOMIC DNA]</scope>
</reference>
<gene>
    <name evidence="2" type="primary">LOC104220748</name>
</gene>
<proteinExistence type="predicted"/>
<evidence type="ECO:0000313" key="1">
    <source>
        <dbReference type="Proteomes" id="UP000189701"/>
    </source>
</evidence>
<keyword evidence="1" id="KW-1185">Reference proteome</keyword>
<organism evidence="1 2">
    <name type="scientific">Nicotiana sylvestris</name>
    <name type="common">Wood tobacco</name>
    <name type="synonym">South American tobacco</name>
    <dbReference type="NCBI Taxonomy" id="4096"/>
    <lineage>
        <taxon>Eukaryota</taxon>
        <taxon>Viridiplantae</taxon>
        <taxon>Streptophyta</taxon>
        <taxon>Embryophyta</taxon>
        <taxon>Tracheophyta</taxon>
        <taxon>Spermatophyta</taxon>
        <taxon>Magnoliopsida</taxon>
        <taxon>eudicotyledons</taxon>
        <taxon>Gunneridae</taxon>
        <taxon>Pentapetalae</taxon>
        <taxon>asterids</taxon>
        <taxon>lamiids</taxon>
        <taxon>Solanales</taxon>
        <taxon>Solanaceae</taxon>
        <taxon>Nicotianoideae</taxon>
        <taxon>Nicotianeae</taxon>
        <taxon>Nicotiana</taxon>
    </lineage>
</organism>